<proteinExistence type="predicted"/>
<dbReference type="Gene3D" id="1.20.120.1220">
    <property type="match status" value="1"/>
</dbReference>
<keyword evidence="1" id="KW-0812">Transmembrane</keyword>
<feature type="domain" description="Prepilin type IV endopeptidase peptidase" evidence="2">
    <location>
        <begin position="10"/>
        <end position="105"/>
    </location>
</feature>
<feature type="transmembrane region" description="Helical" evidence="1">
    <location>
        <begin position="53"/>
        <end position="72"/>
    </location>
</feature>
<dbReference type="InterPro" id="IPR000045">
    <property type="entry name" value="Prepilin_IV_endopep_pep"/>
</dbReference>
<feature type="transmembrane region" description="Helical" evidence="1">
    <location>
        <begin position="78"/>
        <end position="105"/>
    </location>
</feature>
<dbReference type="Pfam" id="PF01478">
    <property type="entry name" value="Peptidase_A24"/>
    <property type="match status" value="1"/>
</dbReference>
<evidence type="ECO:0000313" key="3">
    <source>
        <dbReference type="EMBL" id="REG11374.1"/>
    </source>
</evidence>
<gene>
    <name evidence="3" type="ORF">DFR64_1252</name>
</gene>
<dbReference type="GO" id="GO:0016020">
    <property type="term" value="C:membrane"/>
    <property type="evidence" value="ECO:0007669"/>
    <property type="project" value="InterPro"/>
</dbReference>
<accession>A0A3E0AIG4</accession>
<feature type="transmembrane region" description="Helical" evidence="1">
    <location>
        <begin position="28"/>
        <end position="46"/>
    </location>
</feature>
<feature type="transmembrane region" description="Helical" evidence="1">
    <location>
        <begin position="117"/>
        <end position="133"/>
    </location>
</feature>
<evidence type="ECO:0000313" key="4">
    <source>
        <dbReference type="Proteomes" id="UP000256388"/>
    </source>
</evidence>
<evidence type="ECO:0000256" key="1">
    <source>
        <dbReference type="SAM" id="Phobius"/>
    </source>
</evidence>
<dbReference type="GO" id="GO:0004190">
    <property type="term" value="F:aspartic-type endopeptidase activity"/>
    <property type="evidence" value="ECO:0007669"/>
    <property type="project" value="InterPro"/>
</dbReference>
<evidence type="ECO:0000259" key="2">
    <source>
        <dbReference type="Pfam" id="PF01478"/>
    </source>
</evidence>
<keyword evidence="4" id="KW-1185">Reference proteome</keyword>
<reference evidence="3 4" key="1">
    <citation type="submission" date="2018-08" db="EMBL/GenBank/DDBJ databases">
        <title>Genomic Encyclopedia of Type Strains, Phase IV (KMG-IV): sequencing the most valuable type-strain genomes for metagenomic binning, comparative biology and taxonomic classification.</title>
        <authorList>
            <person name="Goeker M."/>
        </authorList>
    </citation>
    <scope>NUCLEOTIDE SEQUENCE [LARGE SCALE GENOMIC DNA]</scope>
    <source>
        <strain evidence="3 4">DSM 23923</strain>
    </source>
</reference>
<dbReference type="AlphaFoldDB" id="A0A3E0AIG4"/>
<keyword evidence="1" id="KW-1133">Transmembrane helix</keyword>
<organism evidence="3 4">
    <name type="scientific">Pelolinea submarina</name>
    <dbReference type="NCBI Taxonomy" id="913107"/>
    <lineage>
        <taxon>Bacteria</taxon>
        <taxon>Bacillati</taxon>
        <taxon>Chloroflexota</taxon>
        <taxon>Anaerolineae</taxon>
        <taxon>Anaerolineales</taxon>
        <taxon>Anaerolineaceae</taxon>
        <taxon>Pelolinea</taxon>
    </lineage>
</organism>
<dbReference type="Proteomes" id="UP000256388">
    <property type="component" value="Unassembled WGS sequence"/>
</dbReference>
<sequence>MNEQLIISAIVLVWLAVCAVRDWKSGEVSNWLTIPAMVLGMAYAVYMGRERLILVAAALAGLTLLYVLGSLGGADVKVLVALAGLWPAAMLAALLVQGIWGGVVLIKHGKGAEFRAIPAYALGAALSIVLFFGG</sequence>
<protein>
    <submittedName>
        <fullName evidence="3">Type IV leader peptidase family protein</fullName>
    </submittedName>
</protein>
<name>A0A3E0AIG4_9CHLR</name>
<dbReference type="EMBL" id="QUMS01000001">
    <property type="protein sequence ID" value="REG11374.1"/>
    <property type="molecule type" value="Genomic_DNA"/>
</dbReference>
<keyword evidence="1" id="KW-0472">Membrane</keyword>
<dbReference type="RefSeq" id="WP_116224502.1">
    <property type="nucleotide sequence ID" value="NZ_QUMS01000001.1"/>
</dbReference>
<comment type="caution">
    <text evidence="3">The sequence shown here is derived from an EMBL/GenBank/DDBJ whole genome shotgun (WGS) entry which is preliminary data.</text>
</comment>